<dbReference type="KEGG" id="alus:STSP2_02520"/>
<dbReference type="InterPro" id="IPR029052">
    <property type="entry name" value="Metallo-depent_PP-like"/>
</dbReference>
<dbReference type="SUPFAM" id="SSF56300">
    <property type="entry name" value="Metallo-dependent phosphatases"/>
    <property type="match status" value="1"/>
</dbReference>
<feature type="domain" description="PhoD-like phosphatase metallophosphatase" evidence="2">
    <location>
        <begin position="386"/>
        <end position="682"/>
    </location>
</feature>
<evidence type="ECO:0000313" key="3">
    <source>
        <dbReference type="EMBL" id="AQT69331.1"/>
    </source>
</evidence>
<dbReference type="Gene3D" id="3.60.21.70">
    <property type="entry name" value="PhoD-like phosphatase"/>
    <property type="match status" value="1"/>
</dbReference>
<dbReference type="PANTHER" id="PTHR43606">
    <property type="entry name" value="PHOSPHATASE, PUTATIVE (AFU_ORTHOLOGUE AFUA_6G08710)-RELATED"/>
    <property type="match status" value="1"/>
</dbReference>
<protein>
    <submittedName>
        <fullName evidence="3">PhoD-like phosphatase</fullName>
    </submittedName>
</protein>
<dbReference type="RefSeq" id="WP_146663027.1">
    <property type="nucleotide sequence ID" value="NZ_CP019791.1"/>
</dbReference>
<dbReference type="STRING" id="1936003.STSP2_02520"/>
<organism evidence="3 4">
    <name type="scientific">Anaerohalosphaera lusitana</name>
    <dbReference type="NCBI Taxonomy" id="1936003"/>
    <lineage>
        <taxon>Bacteria</taxon>
        <taxon>Pseudomonadati</taxon>
        <taxon>Planctomycetota</taxon>
        <taxon>Phycisphaerae</taxon>
        <taxon>Sedimentisphaerales</taxon>
        <taxon>Anaerohalosphaeraceae</taxon>
        <taxon>Anaerohalosphaera</taxon>
    </lineage>
</organism>
<dbReference type="OrthoDB" id="9761852at2"/>
<keyword evidence="4" id="KW-1185">Reference proteome</keyword>
<evidence type="ECO:0000313" key="4">
    <source>
        <dbReference type="Proteomes" id="UP000189674"/>
    </source>
</evidence>
<evidence type="ECO:0000256" key="1">
    <source>
        <dbReference type="SAM" id="SignalP"/>
    </source>
</evidence>
<feature type="chain" id="PRO_5012188767" evidence="1">
    <location>
        <begin position="24"/>
        <end position="881"/>
    </location>
</feature>
<dbReference type="InterPro" id="IPR018946">
    <property type="entry name" value="PhoD-like_MPP"/>
</dbReference>
<dbReference type="EMBL" id="CP019791">
    <property type="protein sequence ID" value="AQT69331.1"/>
    <property type="molecule type" value="Genomic_DNA"/>
</dbReference>
<name>A0A1U9NN48_9BACT</name>
<dbReference type="Pfam" id="PF09423">
    <property type="entry name" value="PhoD"/>
    <property type="match status" value="1"/>
</dbReference>
<evidence type="ECO:0000259" key="2">
    <source>
        <dbReference type="Pfam" id="PF09423"/>
    </source>
</evidence>
<dbReference type="AlphaFoldDB" id="A0A1U9NN48"/>
<dbReference type="Proteomes" id="UP000189674">
    <property type="component" value="Chromosome"/>
</dbReference>
<keyword evidence="1" id="KW-0732">Signal</keyword>
<gene>
    <name evidence="3" type="ORF">STSP2_02520</name>
</gene>
<accession>A0A1U9NN48</accession>
<feature type="signal peptide" evidence="1">
    <location>
        <begin position="1"/>
        <end position="23"/>
    </location>
</feature>
<dbReference type="InterPro" id="IPR038607">
    <property type="entry name" value="PhoD-like_sf"/>
</dbReference>
<dbReference type="InterPro" id="IPR052900">
    <property type="entry name" value="Phospholipid_Metab_Enz"/>
</dbReference>
<dbReference type="PANTHER" id="PTHR43606:SF2">
    <property type="entry name" value="ALKALINE PHOSPHATASE FAMILY PROTEIN (AFU_ORTHOLOGUE AFUA_5G03860)"/>
    <property type="match status" value="1"/>
</dbReference>
<sequence precursor="true">MKRGAILFVITAFVCAGITFGQAARVTPFASDFDDSVERTWLGPVYWSNPMQDWGVANGRIECVQSGGDRNVFLLTRHVDSRPGDLKMSVTIGRLNEDGKKLTEGYVGFKTGIQGEFDDYRDSAVRGDGFRVGMYTGGRLFVGRYDETVKKIEPPFQDITLTLEATPVSEDAYEVTLTATDKDGKQLSQAKRDDVAADWLHGGVALVCSNGKVKDMPEKRPTIDNGNWGFRQGTGRGGNVLFWFADWKVAGTKVDSYPQRAWGPILWSQYTLSENVLNLTAQMAPIGEGESQEVGLQTKGLLGWQTVAEAEMDPLSRTAEFKVKDWNDGKDTPYRVAYTFTQTDGTEKEVYFEGEVRENPKDKENLVVAGFTGNNDLGFPNNDFVKSVAWHDPDVLFFSGDQIYEGVGGYRIQTSPLEKAAVDYLRKWYLYGWAYKDLLKDRPSVAIPDDHDVYHGNIWGAGGKATPEGTWGAKAQDAGGYKMPPVWVNMVQRTQTSHLPDPYDPTPVKQGIGVYYTNMVYGGVDFAIIEDRKFKSAPRDMLPKAEIYNGWPQNPDFDAEKEADIEGAKLLGERQLAFLNDWATDWSHGERMKCVLSQTIFANVATLPEDEMSDAAVPRLRILDEGEYPPNDAPVSDFDSNGWPQRGRNEALRAIRKGLAFHIAGDQHLGSTIEYGIDEYRDAGFAVCVPSVSNVWPRRWYPQTPSENRIPGEPRYTGDFEDGFGNKITVYAVSNPTYTGLKPSRLYDRATGYGIVRFNRESRDIKIEMWPRLSDPSEGGEQYPGWPITISQFDNNDRTPWGYLPTVDVTGMDDPVVKVVDESSSEAVYAVRIKGTRWSPPVYESGSYTIMVGEPADGDFRSFPGIKAGRKAEQRLLKIKF</sequence>
<reference evidence="4" key="1">
    <citation type="submission" date="2017-02" db="EMBL/GenBank/DDBJ databases">
        <title>Comparative genomics and description of representatives of a novel lineage of planctomycetes thriving in anoxic sediments.</title>
        <authorList>
            <person name="Spring S."/>
            <person name="Bunk B."/>
            <person name="Sproer C."/>
        </authorList>
    </citation>
    <scope>NUCLEOTIDE SEQUENCE [LARGE SCALE GENOMIC DNA]</scope>
    <source>
        <strain evidence="4">ST-NAGAB-D1</strain>
    </source>
</reference>
<proteinExistence type="predicted"/>